<dbReference type="PATRIC" id="fig|54915.3.peg.315"/>
<evidence type="ECO:0000313" key="1">
    <source>
        <dbReference type="EMBL" id="KNB68439.1"/>
    </source>
</evidence>
<name>A0A0K9YID1_9BACL</name>
<protein>
    <submittedName>
        <fullName evidence="1">Uncharacterized protein</fullName>
    </submittedName>
</protein>
<evidence type="ECO:0000313" key="2">
    <source>
        <dbReference type="Proteomes" id="UP000036834"/>
    </source>
</evidence>
<dbReference type="EMBL" id="LGIQ01000020">
    <property type="protein sequence ID" value="KNB68439.1"/>
    <property type="molecule type" value="Genomic_DNA"/>
</dbReference>
<dbReference type="Proteomes" id="UP000036834">
    <property type="component" value="Unassembled WGS sequence"/>
</dbReference>
<reference evidence="2" key="1">
    <citation type="submission" date="2015-07" db="EMBL/GenBank/DDBJ databases">
        <title>Genome sequencing project for genomic taxonomy and phylogenomics of Bacillus-like bacteria.</title>
        <authorList>
            <person name="Liu B."/>
            <person name="Wang J."/>
            <person name="Zhu Y."/>
            <person name="Liu G."/>
            <person name="Chen Q."/>
            <person name="Chen Z."/>
            <person name="Lan J."/>
            <person name="Che J."/>
            <person name="Ge C."/>
            <person name="Shi H."/>
            <person name="Pan Z."/>
            <person name="Liu X."/>
        </authorList>
    </citation>
    <scope>NUCLEOTIDE SEQUENCE [LARGE SCALE GENOMIC DNA]</scope>
    <source>
        <strain evidence="2">DSM 9887</strain>
    </source>
</reference>
<dbReference type="AlphaFoldDB" id="A0A0K9YID1"/>
<comment type="caution">
    <text evidence="1">The sequence shown here is derived from an EMBL/GenBank/DDBJ whole genome shotgun (WGS) entry which is preliminary data.</text>
</comment>
<proteinExistence type="predicted"/>
<accession>A0A0K9YID1</accession>
<gene>
    <name evidence="1" type="ORF">ADS79_33710</name>
</gene>
<organism evidence="1 2">
    <name type="scientific">Brevibacillus reuszeri</name>
    <dbReference type="NCBI Taxonomy" id="54915"/>
    <lineage>
        <taxon>Bacteria</taxon>
        <taxon>Bacillati</taxon>
        <taxon>Bacillota</taxon>
        <taxon>Bacilli</taxon>
        <taxon>Bacillales</taxon>
        <taxon>Paenibacillaceae</taxon>
        <taxon>Brevibacillus</taxon>
    </lineage>
</organism>
<sequence>MASRIRFAIPILGRLIIINARKLFLLIPLAVGLMACSAETVKTSSNLGEKTPNMAVSKVDYKKKSEIIDRIKSPESVLSILIQKLESEWPTLFTVKTEEDLLQRYSFITWHIHPEAKQRLQNNLSTLHPEYQEYIKLLKEGVLPAKKYTVTNISIDKYSSESITVTAQYELLLQNGQIKNMKVSMEGNTNFEKFNQRFNTSEGELLPNPATKEEENSRDFIFSVLTTDEVRKLTLEELSTLFEH</sequence>